<dbReference type="OrthoDB" id="37794at10239"/>
<dbReference type="KEGG" id="vg:40116886"/>
<sequence length="143" mass="15413">MYPAVAAALRAAPGAVKLLATRLGVPSSVSGVLNFAKANPTTFMLAAKETFDQGVAIYDLLGEAIGEVEQSANAQKISFKQIDSVGGNVLDQLDALADEMQDIDVAIRVVGSLHELLALRRALLMSEEHFTMYQRLKRLKGRI</sequence>
<organism evidence="1 2">
    <name type="scientific">Pseudomonas phage phiYY</name>
    <dbReference type="NCBI Taxonomy" id="1852644"/>
    <lineage>
        <taxon>Viruses</taxon>
        <taxon>Riboviria</taxon>
        <taxon>Orthornavirae</taxon>
        <taxon>Duplornaviricota</taxon>
        <taxon>Vidaverviricetes</taxon>
        <taxon>Mindivirales</taxon>
        <taxon>Cystoviridae</taxon>
        <taxon>Gammacystovirus</taxon>
        <taxon>Gammacystovirus phiYY</taxon>
        <taxon>Cystovirus phiYY</taxon>
    </lineage>
</organism>
<dbReference type="Proteomes" id="UP000240302">
    <property type="component" value="Genome"/>
</dbReference>
<dbReference type="GeneID" id="40116886"/>
<protein>
    <submittedName>
        <fullName evidence="1">Nucleocapsid shell protein</fullName>
    </submittedName>
</protein>
<evidence type="ECO:0000313" key="2">
    <source>
        <dbReference type="Proteomes" id="UP000240302"/>
    </source>
</evidence>
<keyword evidence="1" id="KW-0946">Virion</keyword>
<dbReference type="Pfam" id="PF25655">
    <property type="entry name" value="Phi6_P8"/>
    <property type="match status" value="1"/>
</dbReference>
<dbReference type="InterPro" id="IPR058012">
    <property type="entry name" value="MOCP_P8"/>
</dbReference>
<evidence type="ECO:0000313" key="1">
    <source>
        <dbReference type="EMBL" id="ANM47320.1"/>
    </source>
</evidence>
<keyword evidence="1" id="KW-0543">Viral nucleoprotein</keyword>
<proteinExistence type="predicted"/>
<dbReference type="GO" id="GO:0019013">
    <property type="term" value="C:viral nucleocapsid"/>
    <property type="evidence" value="ECO:0007669"/>
    <property type="project" value="UniProtKB-KW"/>
</dbReference>
<gene>
    <name evidence="1" type="ORF">phiYY_sS8</name>
</gene>
<accession>A0A1W2KDT9</accession>
<dbReference type="SMR" id="A0A1W2KDT9"/>
<keyword evidence="2" id="KW-1185">Reference proteome</keyword>
<reference evidence="1 2" key="1">
    <citation type="journal article" date="2016" name="Sci. Rep.">
        <title>Characterization of the first double-stranded RNA bacteriophage infecting Pseudomonas aeruginosa.</title>
        <authorList>
            <person name="Yang Y."/>
            <person name="Lu S."/>
            <person name="Shen W."/>
            <person name="Zhao X."/>
            <person name="Shen M."/>
            <person name="Tan Y."/>
            <person name="Li G."/>
            <person name="Li M."/>
            <person name="Wang J."/>
            <person name="Hu F."/>
            <person name="Le S."/>
        </authorList>
    </citation>
    <scope>NUCLEOTIDE SEQUENCE [LARGE SCALE GENOMIC DNA]</scope>
</reference>
<dbReference type="EMBL" id="KX074203">
    <property type="protein sequence ID" value="ANM47320.1"/>
    <property type="molecule type" value="Genomic_RNA"/>
</dbReference>
<dbReference type="RefSeq" id="YP_009618396.1">
    <property type="nucleotide sequence ID" value="NC_042073.1"/>
</dbReference>
<name>A0A1W2KDT9_9VIRU</name>